<dbReference type="EMBL" id="JBANRG010000012">
    <property type="protein sequence ID" value="KAK7461893.1"/>
    <property type="molecule type" value="Genomic_DNA"/>
</dbReference>
<feature type="compositionally biased region" description="Polar residues" evidence="1">
    <location>
        <begin position="192"/>
        <end position="201"/>
    </location>
</feature>
<sequence>MASSSSIPQNLVENTGFDAIYQRFYTPHYRDTQSPLDENVMAEAMLEQLRQEEEASEVAKPKSISSLSESLKWCSIEYWTSVYNNRSLHQPPKPPRPMTQEEFDALCNSEDNQRLAASVTFGSDQESYEPIIPDIFAVDDFGMPRFVAESFIEDKEGEGLGHAHMFHEGRWLRLPTPEPNSTTASEDVDPQAPTQQKSPSLAQFPLPLSRSSSLSFSPLDTPSRSFQASLRRSSVCSCSSLPSPKFGRPASAKAKSKNSQKKSSKSARTGTSKHKPTSSSSRPGKKIASAKAASTNPKKKADVLTTVKNESKVQSGSAGHGSEGVGETAVSEDLYRTVGLGLRAKRKI</sequence>
<evidence type="ECO:0000313" key="3">
    <source>
        <dbReference type="Proteomes" id="UP001498398"/>
    </source>
</evidence>
<feature type="compositionally biased region" description="Basic residues" evidence="1">
    <location>
        <begin position="254"/>
        <end position="276"/>
    </location>
</feature>
<evidence type="ECO:0000313" key="2">
    <source>
        <dbReference type="EMBL" id="KAK7461893.1"/>
    </source>
</evidence>
<protein>
    <submittedName>
        <fullName evidence="2">Uncharacterized protein</fullName>
    </submittedName>
</protein>
<feature type="region of interest" description="Disordered" evidence="1">
    <location>
        <begin position="236"/>
        <end position="328"/>
    </location>
</feature>
<proteinExistence type="predicted"/>
<organism evidence="2 3">
    <name type="scientific">Marasmiellus scandens</name>
    <dbReference type="NCBI Taxonomy" id="2682957"/>
    <lineage>
        <taxon>Eukaryota</taxon>
        <taxon>Fungi</taxon>
        <taxon>Dikarya</taxon>
        <taxon>Basidiomycota</taxon>
        <taxon>Agaricomycotina</taxon>
        <taxon>Agaricomycetes</taxon>
        <taxon>Agaricomycetidae</taxon>
        <taxon>Agaricales</taxon>
        <taxon>Marasmiineae</taxon>
        <taxon>Omphalotaceae</taxon>
        <taxon>Marasmiellus</taxon>
    </lineage>
</organism>
<comment type="caution">
    <text evidence="2">The sequence shown here is derived from an EMBL/GenBank/DDBJ whole genome shotgun (WGS) entry which is preliminary data.</text>
</comment>
<feature type="compositionally biased region" description="Polar residues" evidence="1">
    <location>
        <begin position="306"/>
        <end position="317"/>
    </location>
</feature>
<reference evidence="2 3" key="1">
    <citation type="submission" date="2024-01" db="EMBL/GenBank/DDBJ databases">
        <title>A draft genome for the cacao thread blight pathogen Marasmiellus scandens.</title>
        <authorList>
            <person name="Baruah I.K."/>
            <person name="Leung J."/>
            <person name="Bukari Y."/>
            <person name="Amoako-Attah I."/>
            <person name="Meinhardt L.W."/>
            <person name="Bailey B.A."/>
            <person name="Cohen S.P."/>
        </authorList>
    </citation>
    <scope>NUCLEOTIDE SEQUENCE [LARGE SCALE GENOMIC DNA]</scope>
    <source>
        <strain evidence="2 3">GH-19</strain>
    </source>
</reference>
<feature type="region of interest" description="Disordered" evidence="1">
    <location>
        <begin position="172"/>
        <end position="205"/>
    </location>
</feature>
<name>A0ABR1JKN1_9AGAR</name>
<keyword evidence="3" id="KW-1185">Reference proteome</keyword>
<gene>
    <name evidence="2" type="ORF">VKT23_008325</name>
</gene>
<dbReference type="Proteomes" id="UP001498398">
    <property type="component" value="Unassembled WGS sequence"/>
</dbReference>
<evidence type="ECO:0000256" key="1">
    <source>
        <dbReference type="SAM" id="MobiDB-lite"/>
    </source>
</evidence>
<accession>A0ABR1JKN1</accession>